<dbReference type="Proteomes" id="UP001239462">
    <property type="component" value="Unassembled WGS sequence"/>
</dbReference>
<organism evidence="1 2">
    <name type="scientific">Roseiconus lacunae</name>
    <dbReference type="NCBI Taxonomy" id="2605694"/>
    <lineage>
        <taxon>Bacteria</taxon>
        <taxon>Pseudomonadati</taxon>
        <taxon>Planctomycetota</taxon>
        <taxon>Planctomycetia</taxon>
        <taxon>Pirellulales</taxon>
        <taxon>Pirellulaceae</taxon>
        <taxon>Roseiconus</taxon>
    </lineage>
</organism>
<name>A0ABT7PS13_9BACT</name>
<evidence type="ECO:0000313" key="1">
    <source>
        <dbReference type="EMBL" id="MDM4019304.1"/>
    </source>
</evidence>
<comment type="caution">
    <text evidence="1">The sequence shown here is derived from an EMBL/GenBank/DDBJ whole genome shotgun (WGS) entry which is preliminary data.</text>
</comment>
<reference evidence="1 2" key="1">
    <citation type="submission" date="2023-06" db="EMBL/GenBank/DDBJ databases">
        <title>Roseiconus lacunae JC819 isolated from Gulf of Mannar region, Tamil Nadu.</title>
        <authorList>
            <person name="Pk S."/>
            <person name="Ch S."/>
            <person name="Ch V.R."/>
        </authorList>
    </citation>
    <scope>NUCLEOTIDE SEQUENCE [LARGE SCALE GENOMIC DNA]</scope>
    <source>
        <strain evidence="1 2">JC819</strain>
    </source>
</reference>
<proteinExistence type="predicted"/>
<accession>A0ABT7PS13</accession>
<sequence length="297" mass="33157">MLIALAVFIASPGVAQDRSAADGVAEDNTLNKEQRTRWLGIYRDEAAAYEMFRSDSREGSASQAELLQLQPAPILTFTNPVRVRDTHGAAFVWTNDGRPEVIGAIWSVISPVDSNQRRLSHEFHSLSLVGIDTKHEPRVSRRGAVPDWTTTEAGVTPAEIPNAPVPAQTERMRLTQMRQFARGFEAKIPTGLSDGQGSLRLLAQPLYRYQSKRHHVIDGAVFAFVMGTDPELVLLIEAIDQDAGPQWRFAAARLANLPLILEYKREKVWECGRAMPYVGDQPHFLYWGVSARDRLVE</sequence>
<dbReference type="RefSeq" id="WP_289167398.1">
    <property type="nucleotide sequence ID" value="NZ_JASZZN010000035.1"/>
</dbReference>
<evidence type="ECO:0000313" key="2">
    <source>
        <dbReference type="Proteomes" id="UP001239462"/>
    </source>
</evidence>
<keyword evidence="2" id="KW-1185">Reference proteome</keyword>
<protein>
    <submittedName>
        <fullName evidence="1">Uncharacterized protein</fullName>
    </submittedName>
</protein>
<dbReference type="EMBL" id="JASZZN010000035">
    <property type="protein sequence ID" value="MDM4019304.1"/>
    <property type="molecule type" value="Genomic_DNA"/>
</dbReference>
<gene>
    <name evidence="1" type="ORF">QTN89_27870</name>
</gene>